<dbReference type="PANTHER" id="PTHR30290:SF10">
    <property type="entry name" value="PERIPLASMIC OLIGOPEPTIDE-BINDING PROTEIN-RELATED"/>
    <property type="match status" value="1"/>
</dbReference>
<dbReference type="InterPro" id="IPR000914">
    <property type="entry name" value="SBP_5_dom"/>
</dbReference>
<dbReference type="EMBL" id="PDOC01000004">
    <property type="protein sequence ID" value="PIL45188.1"/>
    <property type="molecule type" value="Genomic_DNA"/>
</dbReference>
<organism evidence="7 8">
    <name type="scientific">Massilia eurypsychrophila</name>
    <dbReference type="NCBI Taxonomy" id="1485217"/>
    <lineage>
        <taxon>Bacteria</taxon>
        <taxon>Pseudomonadati</taxon>
        <taxon>Pseudomonadota</taxon>
        <taxon>Betaproteobacteria</taxon>
        <taxon>Burkholderiales</taxon>
        <taxon>Oxalobacteraceae</taxon>
        <taxon>Telluria group</taxon>
        <taxon>Massilia</taxon>
    </lineage>
</organism>
<comment type="subcellular location">
    <subcellularLocation>
        <location evidence="1">Cell envelope</location>
    </subcellularLocation>
</comment>
<proteinExistence type="inferred from homology"/>
<comment type="similarity">
    <text evidence="2">Belongs to the bacterial solute-binding protein 5 family.</text>
</comment>
<dbReference type="GO" id="GO:0015833">
    <property type="term" value="P:peptide transport"/>
    <property type="evidence" value="ECO:0007669"/>
    <property type="project" value="TreeGrafter"/>
</dbReference>
<dbReference type="Gene3D" id="3.10.105.10">
    <property type="entry name" value="Dipeptide-binding Protein, Domain 3"/>
    <property type="match status" value="1"/>
</dbReference>
<evidence type="ECO:0000256" key="2">
    <source>
        <dbReference type="ARBA" id="ARBA00005695"/>
    </source>
</evidence>
<keyword evidence="3" id="KW-0813">Transport</keyword>
<keyword evidence="8" id="KW-1185">Reference proteome</keyword>
<feature type="chain" id="PRO_5013580568" evidence="5">
    <location>
        <begin position="27"/>
        <end position="605"/>
    </location>
</feature>
<dbReference type="InterPro" id="IPR030678">
    <property type="entry name" value="Peptide/Ni-bd"/>
</dbReference>
<dbReference type="Pfam" id="PF00496">
    <property type="entry name" value="SBP_bac_5"/>
    <property type="match status" value="1"/>
</dbReference>
<feature type="domain" description="Solute-binding protein family 5" evidence="6">
    <location>
        <begin position="77"/>
        <end position="510"/>
    </location>
</feature>
<dbReference type="GO" id="GO:0043190">
    <property type="term" value="C:ATP-binding cassette (ABC) transporter complex"/>
    <property type="evidence" value="ECO:0007669"/>
    <property type="project" value="InterPro"/>
</dbReference>
<dbReference type="Gene3D" id="3.40.190.10">
    <property type="entry name" value="Periplasmic binding protein-like II"/>
    <property type="match status" value="1"/>
</dbReference>
<evidence type="ECO:0000313" key="7">
    <source>
        <dbReference type="EMBL" id="PIL45188.1"/>
    </source>
</evidence>
<protein>
    <submittedName>
        <fullName evidence="7">Heme-binding protein</fullName>
    </submittedName>
</protein>
<evidence type="ECO:0000313" key="8">
    <source>
        <dbReference type="Proteomes" id="UP000230390"/>
    </source>
</evidence>
<comment type="caution">
    <text evidence="7">The sequence shown here is derived from an EMBL/GenBank/DDBJ whole genome shotgun (WGS) entry which is preliminary data.</text>
</comment>
<dbReference type="SUPFAM" id="SSF53850">
    <property type="entry name" value="Periplasmic binding protein-like II"/>
    <property type="match status" value="1"/>
</dbReference>
<evidence type="ECO:0000256" key="5">
    <source>
        <dbReference type="SAM" id="SignalP"/>
    </source>
</evidence>
<dbReference type="PANTHER" id="PTHR30290">
    <property type="entry name" value="PERIPLASMIC BINDING COMPONENT OF ABC TRANSPORTER"/>
    <property type="match status" value="1"/>
</dbReference>
<keyword evidence="4 5" id="KW-0732">Signal</keyword>
<reference evidence="7 8" key="1">
    <citation type="submission" date="2017-10" db="EMBL/GenBank/DDBJ databases">
        <title>Massilia psychrophilum sp. nov., a novel purple-pigmented bacterium isolated from Tianshan glacier, Xinjiang Municipality, China.</title>
        <authorList>
            <person name="Wang H."/>
        </authorList>
    </citation>
    <scope>NUCLEOTIDE SEQUENCE [LARGE SCALE GENOMIC DNA]</scope>
    <source>
        <strain evidence="7 8">JCM 30074</strain>
    </source>
</reference>
<dbReference type="GO" id="GO:0030288">
    <property type="term" value="C:outer membrane-bounded periplasmic space"/>
    <property type="evidence" value="ECO:0007669"/>
    <property type="project" value="UniProtKB-ARBA"/>
</dbReference>
<dbReference type="PIRSF" id="PIRSF002741">
    <property type="entry name" value="MppA"/>
    <property type="match status" value="1"/>
</dbReference>
<gene>
    <name evidence="7" type="ORF">CR105_08295</name>
</gene>
<evidence type="ECO:0000256" key="4">
    <source>
        <dbReference type="ARBA" id="ARBA00022729"/>
    </source>
</evidence>
<evidence type="ECO:0000259" key="6">
    <source>
        <dbReference type="Pfam" id="PF00496"/>
    </source>
</evidence>
<evidence type="ECO:0000256" key="1">
    <source>
        <dbReference type="ARBA" id="ARBA00004196"/>
    </source>
</evidence>
<dbReference type="Proteomes" id="UP000230390">
    <property type="component" value="Unassembled WGS sequence"/>
</dbReference>
<dbReference type="GO" id="GO:1904680">
    <property type="term" value="F:peptide transmembrane transporter activity"/>
    <property type="evidence" value="ECO:0007669"/>
    <property type="project" value="TreeGrafter"/>
</dbReference>
<dbReference type="InterPro" id="IPR039424">
    <property type="entry name" value="SBP_5"/>
</dbReference>
<name>A0A2G8THS7_9BURK</name>
<evidence type="ECO:0000256" key="3">
    <source>
        <dbReference type="ARBA" id="ARBA00022448"/>
    </source>
</evidence>
<feature type="signal peptide" evidence="5">
    <location>
        <begin position="1"/>
        <end position="26"/>
    </location>
</feature>
<accession>A0A2G8THS7</accession>
<dbReference type="OrthoDB" id="9801912at2"/>
<sequence length="605" mass="67903">MKSPVVRWLMYLGVLCGSAAAAPALAAEPLKTLRYIIPAAETGFDPAVARDLYSGHVLQAVFETLYTYDYLARPATLAPLAAAALPQVSADGKTYTIRLKRGILFTPDPAFKGRRRELTVADFVYSWKRLFDPKLASPHAWLFEGKVVGLDKLVADARKTGRLDYDAKVDGFEVVDPYTLRIHLTQTDFNLGMILAHEPTSAVAREVVVAYGDARGDVSSNPVGTGHYKLGQWVRGNRIVLERNTDHLPETWDFKGNGTPDDQRIIAQMKGKSIPQIGRVEISVMVEDQSRWLSFQSGGTDLFWLDGPLAPKALQDGKLHPELAAKGVQLSRLMDPEVTYYYWNMKDPLLGGMSKEKIALRRAIAIAHNIDEEIAIVWNGQAERLDYPIPPGVVGHDPAYKSLLQYDPALANRLLDRFGYKKGKDGWRTLPDGKPLVIRYVSRNEASGVLQAEVWRKTYTSLGIRMENDRMIFSDLLKAEQLCKVQSRNYQWVADYPDGDNFMQLYYGPNIHQNNAGCFADPEFDRMYAQTQKMPAGAERDALYHKMARRIEVTGASRMGYARYRNMLAQPNVLGYKKHPIMKQEWQYIDLGARPVPSSKGSDPG</sequence>
<dbReference type="AlphaFoldDB" id="A0A2G8THS7"/>
<dbReference type="RefSeq" id="WP_099787983.1">
    <property type="nucleotide sequence ID" value="NZ_JBHLYV010000031.1"/>
</dbReference>